<dbReference type="PANTHER" id="PTHR36926:SF1">
    <property type="entry name" value="COLICIN V PRODUCTION PROTEIN"/>
    <property type="match status" value="1"/>
</dbReference>
<dbReference type="STRING" id="1208921.ST1E_0622"/>
<dbReference type="HOGENOM" id="CLU_092720_2_3_4"/>
<feature type="transmembrane region" description="Helical" evidence="5">
    <location>
        <begin position="102"/>
        <end position="125"/>
    </location>
</feature>
<organism evidence="6 7">
    <name type="scientific">Candidatus Kinetoplastidibacterium galati TCC219</name>
    <dbReference type="NCBI Taxonomy" id="1208921"/>
    <lineage>
        <taxon>Bacteria</taxon>
        <taxon>Pseudomonadati</taxon>
        <taxon>Pseudomonadota</taxon>
        <taxon>Betaproteobacteria</taxon>
        <taxon>Candidatus Kinetoplastidibacterium</taxon>
    </lineage>
</organism>
<evidence type="ECO:0000313" key="7">
    <source>
        <dbReference type="Proteomes" id="UP000011658"/>
    </source>
</evidence>
<dbReference type="KEGG" id="kga:ST1E_0622"/>
<keyword evidence="2 5" id="KW-0812">Transmembrane</keyword>
<dbReference type="PANTHER" id="PTHR36926">
    <property type="entry name" value="COLICIN V PRODUCTION PROTEIN"/>
    <property type="match status" value="1"/>
</dbReference>
<dbReference type="InterPro" id="IPR003825">
    <property type="entry name" value="Colicin-V_CvpA"/>
</dbReference>
<keyword evidence="3 5" id="KW-1133">Transmembrane helix</keyword>
<comment type="subcellular location">
    <subcellularLocation>
        <location evidence="1">Membrane</location>
        <topology evidence="1">Multi-pass membrane protein</topology>
    </subcellularLocation>
</comment>
<dbReference type="AlphaFoldDB" id="M1MAV3"/>
<evidence type="ECO:0000256" key="4">
    <source>
        <dbReference type="ARBA" id="ARBA00023136"/>
    </source>
</evidence>
<feature type="transmembrane region" description="Helical" evidence="5">
    <location>
        <begin position="28"/>
        <end position="45"/>
    </location>
</feature>
<name>M1MAV3_9PROT</name>
<sequence length="154" mass="17577">MNCFDYIFVGVLLASCIIGYFRGFARELFSLFSYLISFLLTILLAPDVNYFIERHIDSALLSNCLSYLIVFFAVLLACFFINMFVSFFIIKTGMSSIDRTLGIVFGALRGLLLILLVLLCCSMLSTECWFMDSVLVKPTMDLVYKIKELLFTEI</sequence>
<dbReference type="Pfam" id="PF02674">
    <property type="entry name" value="Colicin_V"/>
    <property type="match status" value="1"/>
</dbReference>
<evidence type="ECO:0000256" key="2">
    <source>
        <dbReference type="ARBA" id="ARBA00022692"/>
    </source>
</evidence>
<dbReference type="eggNOG" id="COG1286">
    <property type="taxonomic scope" value="Bacteria"/>
</dbReference>
<reference evidence="6 7" key="1">
    <citation type="journal article" date="2013" name="Genome Biol. Evol.">
        <title>Genome evolution and phylogenomic analysis of candidatus kinetoplastibacterium, the betaproteobacterial endosymbionts of strigomonas and angomonas.</title>
        <authorList>
            <person name="Alves J.M."/>
            <person name="Serrano M.G."/>
            <person name="Maia da Silva F."/>
            <person name="Voegtly L.J."/>
            <person name="Matveyev A.V."/>
            <person name="Teixeira M.M."/>
            <person name="Camargo E.P."/>
            <person name="Buck G.A."/>
        </authorList>
    </citation>
    <scope>NUCLEOTIDE SEQUENCE [LARGE SCALE GENOMIC DNA]</scope>
    <source>
        <strain evidence="6 7">TCC219</strain>
    </source>
</reference>
<gene>
    <name evidence="6" type="ORF">ST1E_0622</name>
</gene>
<evidence type="ECO:0000313" key="6">
    <source>
        <dbReference type="EMBL" id="AGF49020.1"/>
    </source>
</evidence>
<dbReference type="InterPro" id="IPR052719">
    <property type="entry name" value="CvpA-like"/>
</dbReference>
<dbReference type="GO" id="GO:0016020">
    <property type="term" value="C:membrane"/>
    <property type="evidence" value="ECO:0007669"/>
    <property type="project" value="UniProtKB-SubCell"/>
</dbReference>
<proteinExistence type="predicted"/>
<dbReference type="PATRIC" id="fig|1208921.3.peg.299"/>
<evidence type="ECO:0000256" key="5">
    <source>
        <dbReference type="SAM" id="Phobius"/>
    </source>
</evidence>
<dbReference type="OrthoDB" id="9810601at2"/>
<dbReference type="EMBL" id="CP003806">
    <property type="protein sequence ID" value="AGF49020.1"/>
    <property type="molecule type" value="Genomic_DNA"/>
</dbReference>
<keyword evidence="7" id="KW-1185">Reference proteome</keyword>
<accession>M1MAV3</accession>
<dbReference type="GO" id="GO:0009403">
    <property type="term" value="P:toxin biosynthetic process"/>
    <property type="evidence" value="ECO:0007669"/>
    <property type="project" value="InterPro"/>
</dbReference>
<protein>
    <submittedName>
        <fullName evidence="6">Membrane protein required for colicin V production</fullName>
    </submittedName>
</protein>
<keyword evidence="4 5" id="KW-0472">Membrane</keyword>
<feature type="transmembrane region" description="Helical" evidence="5">
    <location>
        <begin position="65"/>
        <end position="90"/>
    </location>
</feature>
<feature type="transmembrane region" description="Helical" evidence="5">
    <location>
        <begin position="6"/>
        <end position="21"/>
    </location>
</feature>
<dbReference type="Proteomes" id="UP000011658">
    <property type="component" value="Chromosome"/>
</dbReference>
<evidence type="ECO:0000256" key="3">
    <source>
        <dbReference type="ARBA" id="ARBA00022989"/>
    </source>
</evidence>
<dbReference type="RefSeq" id="WP_015389505.1">
    <property type="nucleotide sequence ID" value="NC_020284.1"/>
</dbReference>
<evidence type="ECO:0000256" key="1">
    <source>
        <dbReference type="ARBA" id="ARBA00004141"/>
    </source>
</evidence>